<evidence type="ECO:0000313" key="3">
    <source>
        <dbReference type="Proteomes" id="UP001487740"/>
    </source>
</evidence>
<sequence>MSSHAAVLDDVPSRLLSRHLDPLATNRTPKTRDAKYEDRVSLNLTEPRQVHLNLQRVSLKDGGDFTCRVDFLSSPSLTSVVKLHVYGIPRSMTDDPALTDTPPAARLTFTGKDSQPPKLWRASATLTECITTQRQMSPQDQCQGAMAARQIKKRKNPLYGSVPES</sequence>
<protein>
    <submittedName>
        <fullName evidence="2">Uncharacterized protein</fullName>
    </submittedName>
</protein>
<comment type="caution">
    <text evidence="2">The sequence shown here is derived from an EMBL/GenBank/DDBJ whole genome shotgun (WGS) entry which is preliminary data.</text>
</comment>
<dbReference type="Gene3D" id="2.60.40.10">
    <property type="entry name" value="Immunoglobulins"/>
    <property type="match status" value="1"/>
</dbReference>
<gene>
    <name evidence="2" type="ORF">O3P69_017317</name>
</gene>
<accession>A0AAW0TWP7</accession>
<dbReference type="AlphaFoldDB" id="A0AAW0TWP7"/>
<name>A0AAW0TWP7_SCYPA</name>
<dbReference type="InterPro" id="IPR013783">
    <property type="entry name" value="Ig-like_fold"/>
</dbReference>
<evidence type="ECO:0000313" key="2">
    <source>
        <dbReference type="EMBL" id="KAK8391706.1"/>
    </source>
</evidence>
<evidence type="ECO:0000256" key="1">
    <source>
        <dbReference type="SAM" id="MobiDB-lite"/>
    </source>
</evidence>
<keyword evidence="3" id="KW-1185">Reference proteome</keyword>
<reference evidence="2 3" key="1">
    <citation type="submission" date="2023-03" db="EMBL/GenBank/DDBJ databases">
        <title>High-quality genome of Scylla paramamosain provides insights in environmental adaptation.</title>
        <authorList>
            <person name="Zhang L."/>
        </authorList>
    </citation>
    <scope>NUCLEOTIDE SEQUENCE [LARGE SCALE GENOMIC DNA]</scope>
    <source>
        <strain evidence="2">LZ_2023a</strain>
        <tissue evidence="2">Muscle</tissue>
    </source>
</reference>
<feature type="region of interest" description="Disordered" evidence="1">
    <location>
        <begin position="136"/>
        <end position="165"/>
    </location>
</feature>
<dbReference type="Proteomes" id="UP001487740">
    <property type="component" value="Unassembled WGS sequence"/>
</dbReference>
<organism evidence="2 3">
    <name type="scientific">Scylla paramamosain</name>
    <name type="common">Mud crab</name>
    <dbReference type="NCBI Taxonomy" id="85552"/>
    <lineage>
        <taxon>Eukaryota</taxon>
        <taxon>Metazoa</taxon>
        <taxon>Ecdysozoa</taxon>
        <taxon>Arthropoda</taxon>
        <taxon>Crustacea</taxon>
        <taxon>Multicrustacea</taxon>
        <taxon>Malacostraca</taxon>
        <taxon>Eumalacostraca</taxon>
        <taxon>Eucarida</taxon>
        <taxon>Decapoda</taxon>
        <taxon>Pleocyemata</taxon>
        <taxon>Brachyura</taxon>
        <taxon>Eubrachyura</taxon>
        <taxon>Portunoidea</taxon>
        <taxon>Portunidae</taxon>
        <taxon>Portuninae</taxon>
        <taxon>Scylla</taxon>
    </lineage>
</organism>
<dbReference type="InterPro" id="IPR036179">
    <property type="entry name" value="Ig-like_dom_sf"/>
</dbReference>
<proteinExistence type="predicted"/>
<dbReference type="EMBL" id="JARAKH010000024">
    <property type="protein sequence ID" value="KAK8391706.1"/>
    <property type="molecule type" value="Genomic_DNA"/>
</dbReference>
<dbReference type="SUPFAM" id="SSF48726">
    <property type="entry name" value="Immunoglobulin"/>
    <property type="match status" value="1"/>
</dbReference>